<reference evidence="3 4" key="1">
    <citation type="journal article" date="2015" name="Genome Biol.">
        <title>Comparative genomics of Steinernema reveals deeply conserved gene regulatory networks.</title>
        <authorList>
            <person name="Dillman A.R."/>
            <person name="Macchietto M."/>
            <person name="Porter C.F."/>
            <person name="Rogers A."/>
            <person name="Williams B."/>
            <person name="Antoshechkin I."/>
            <person name="Lee M.M."/>
            <person name="Goodwin Z."/>
            <person name="Lu X."/>
            <person name="Lewis E.E."/>
            <person name="Goodrich-Blair H."/>
            <person name="Stock S.P."/>
            <person name="Adams B.J."/>
            <person name="Sternberg P.W."/>
            <person name="Mortazavi A."/>
        </authorList>
    </citation>
    <scope>NUCLEOTIDE SEQUENCE [LARGE SCALE GENOMIC DNA]</scope>
    <source>
        <strain evidence="3 4">ALL</strain>
    </source>
</reference>
<dbReference type="Proteomes" id="UP000298663">
    <property type="component" value="Unassembled WGS sequence"/>
</dbReference>
<feature type="domain" description="Tyrosine specific protein phosphatases" evidence="2">
    <location>
        <begin position="198"/>
        <end position="270"/>
    </location>
</feature>
<dbReference type="PRINTS" id="PR00700">
    <property type="entry name" value="PRTYPHPHTASE"/>
</dbReference>
<dbReference type="Pfam" id="PF00102">
    <property type="entry name" value="Y_phosphatase"/>
    <property type="match status" value="1"/>
</dbReference>
<dbReference type="InterPro" id="IPR029021">
    <property type="entry name" value="Prot-tyrosine_phosphatase-like"/>
</dbReference>
<dbReference type="OrthoDB" id="6058203at2759"/>
<feature type="domain" description="Tyrosine-protein phosphatase" evidence="1">
    <location>
        <begin position="25"/>
        <end position="279"/>
    </location>
</feature>
<dbReference type="Gene3D" id="3.90.190.10">
    <property type="entry name" value="Protein tyrosine phosphatase superfamily"/>
    <property type="match status" value="1"/>
</dbReference>
<dbReference type="InterPro" id="IPR000242">
    <property type="entry name" value="PTP_cat"/>
</dbReference>
<protein>
    <recommendedName>
        <fullName evidence="5">Tyrosine-protein phosphatase domain-containing protein</fullName>
    </recommendedName>
</protein>
<sequence>MPDDEAKALMNAFVDRLNQIGVIGLQKEYAEIKALPPTGTTTAFEANRPKNRYQDVYCYDRTRVILTYNVPPDSDYIHANWIQDMGPSTRFICTQGPVADTMSDFFRMVWQEKPKSILMLCRVEENGKPKCAQYWPLTVGETQQVGILTVKNVKFNTNIDKSFDVTQIEVGDGKQAPISVDLFQWRDWPDKYVPSGGLGILRMLRAAKEKKKEAIIIVHCSAGIGRTGTVCALEVIMSKLETKQPVNIYEIVKELRTRRASSVQTEVQYVYLHRVIIEYLQAKGLSRPGIKKFIDEYSAYLAASKPPPH</sequence>
<keyword evidence="4" id="KW-1185">Reference proteome</keyword>
<proteinExistence type="predicted"/>
<comment type="caution">
    <text evidence="3">The sequence shown here is derived from an EMBL/GenBank/DDBJ whole genome shotgun (WGS) entry which is preliminary data.</text>
</comment>
<dbReference type="SUPFAM" id="SSF52799">
    <property type="entry name" value="(Phosphotyrosine protein) phosphatases II"/>
    <property type="match status" value="1"/>
</dbReference>
<name>A0A4U5NXH9_STECR</name>
<evidence type="ECO:0000313" key="4">
    <source>
        <dbReference type="Proteomes" id="UP000298663"/>
    </source>
</evidence>
<evidence type="ECO:0000259" key="2">
    <source>
        <dbReference type="PROSITE" id="PS50056"/>
    </source>
</evidence>
<dbReference type="InterPro" id="IPR000387">
    <property type="entry name" value="Tyr_Pase_dom"/>
</dbReference>
<organism evidence="3 4">
    <name type="scientific">Steinernema carpocapsae</name>
    <name type="common">Entomopathogenic nematode</name>
    <dbReference type="NCBI Taxonomy" id="34508"/>
    <lineage>
        <taxon>Eukaryota</taxon>
        <taxon>Metazoa</taxon>
        <taxon>Ecdysozoa</taxon>
        <taxon>Nematoda</taxon>
        <taxon>Chromadorea</taxon>
        <taxon>Rhabditida</taxon>
        <taxon>Tylenchina</taxon>
        <taxon>Panagrolaimomorpha</taxon>
        <taxon>Strongyloidoidea</taxon>
        <taxon>Steinernematidae</taxon>
        <taxon>Steinernema</taxon>
    </lineage>
</organism>
<evidence type="ECO:0000259" key="1">
    <source>
        <dbReference type="PROSITE" id="PS50055"/>
    </source>
</evidence>
<dbReference type="GO" id="GO:0004725">
    <property type="term" value="F:protein tyrosine phosphatase activity"/>
    <property type="evidence" value="ECO:0007669"/>
    <property type="project" value="InterPro"/>
</dbReference>
<dbReference type="InterPro" id="IPR003595">
    <property type="entry name" value="Tyr_Pase_cat"/>
</dbReference>
<dbReference type="PROSITE" id="PS50056">
    <property type="entry name" value="TYR_PHOSPHATASE_2"/>
    <property type="match status" value="1"/>
</dbReference>
<evidence type="ECO:0000313" key="3">
    <source>
        <dbReference type="EMBL" id="TKR87984.1"/>
    </source>
</evidence>
<dbReference type="PANTHER" id="PTHR46163">
    <property type="entry name" value="TYROSINE-PROTEIN PHOSPHATASE-RELATED"/>
    <property type="match status" value="1"/>
</dbReference>
<dbReference type="PROSITE" id="PS50055">
    <property type="entry name" value="TYR_PHOSPHATASE_PTP"/>
    <property type="match status" value="1"/>
</dbReference>
<evidence type="ECO:0008006" key="5">
    <source>
        <dbReference type="Google" id="ProtNLM"/>
    </source>
</evidence>
<dbReference type="PROSITE" id="PS00383">
    <property type="entry name" value="TYR_PHOSPHATASE_1"/>
    <property type="match status" value="1"/>
</dbReference>
<dbReference type="InterPro" id="IPR052782">
    <property type="entry name" value="Oocyte-zygote_transition_reg"/>
</dbReference>
<dbReference type="SMART" id="SM00194">
    <property type="entry name" value="PTPc"/>
    <property type="match status" value="1"/>
</dbReference>
<dbReference type="AlphaFoldDB" id="A0A4U5NXH9"/>
<dbReference type="InterPro" id="IPR016130">
    <property type="entry name" value="Tyr_Pase_AS"/>
</dbReference>
<dbReference type="SMART" id="SM00404">
    <property type="entry name" value="PTPc_motif"/>
    <property type="match status" value="1"/>
</dbReference>
<dbReference type="EMBL" id="AZBU02000003">
    <property type="protein sequence ID" value="TKR87984.1"/>
    <property type="molecule type" value="Genomic_DNA"/>
</dbReference>
<dbReference type="STRING" id="34508.A0A4U5NXH9"/>
<accession>A0A4U5NXH9</accession>
<reference evidence="3 4" key="2">
    <citation type="journal article" date="2019" name="G3 (Bethesda)">
        <title>Hybrid Assembly of the Genome of the Entomopathogenic Nematode Steinernema carpocapsae Identifies the X-Chromosome.</title>
        <authorList>
            <person name="Serra L."/>
            <person name="Macchietto M."/>
            <person name="Macias-Munoz A."/>
            <person name="McGill C.J."/>
            <person name="Rodriguez I.M."/>
            <person name="Rodriguez B."/>
            <person name="Murad R."/>
            <person name="Mortazavi A."/>
        </authorList>
    </citation>
    <scope>NUCLEOTIDE SEQUENCE [LARGE SCALE GENOMIC DNA]</scope>
    <source>
        <strain evidence="3 4">ALL</strain>
    </source>
</reference>
<gene>
    <name evidence="3" type="ORF">L596_012298</name>
</gene>